<feature type="transmembrane region" description="Helical" evidence="10">
    <location>
        <begin position="103"/>
        <end position="120"/>
    </location>
</feature>
<dbReference type="GO" id="GO:0005886">
    <property type="term" value="C:plasma membrane"/>
    <property type="evidence" value="ECO:0007669"/>
    <property type="project" value="UniProtKB-SubCell"/>
</dbReference>
<dbReference type="NCBIfam" id="TIGR01494">
    <property type="entry name" value="ATPase_P-type"/>
    <property type="match status" value="2"/>
</dbReference>
<dbReference type="FunFam" id="3.40.50.1000:FF:000001">
    <property type="entry name" value="Phospholipid-transporting ATPase IC"/>
    <property type="match status" value="1"/>
</dbReference>
<keyword evidence="8 10" id="KW-1133">Transmembrane helix</keyword>
<reference evidence="12 13" key="1">
    <citation type="journal article" date="2015" name="Genome Announc.">
        <title>Expanding the biotechnology potential of lactobacilli through comparative genomics of 213 strains and associated genera.</title>
        <authorList>
            <person name="Sun Z."/>
            <person name="Harris H.M."/>
            <person name="McCann A."/>
            <person name="Guo C."/>
            <person name="Argimon S."/>
            <person name="Zhang W."/>
            <person name="Yang X."/>
            <person name="Jeffery I.B."/>
            <person name="Cooney J.C."/>
            <person name="Kagawa T.F."/>
            <person name="Liu W."/>
            <person name="Song Y."/>
            <person name="Salvetti E."/>
            <person name="Wrobel A."/>
            <person name="Rasinkangas P."/>
            <person name="Parkhill J."/>
            <person name="Rea M.C."/>
            <person name="O'Sullivan O."/>
            <person name="Ritari J."/>
            <person name="Douillard F.P."/>
            <person name="Paul Ross R."/>
            <person name="Yang R."/>
            <person name="Briner A.E."/>
            <person name="Felis G.E."/>
            <person name="de Vos W.M."/>
            <person name="Barrangou R."/>
            <person name="Klaenhammer T.R."/>
            <person name="Caufield P.W."/>
            <person name="Cui Y."/>
            <person name="Zhang H."/>
            <person name="O'Toole P.W."/>
        </authorList>
    </citation>
    <scope>NUCLEOTIDE SEQUENCE [LARGE SCALE GENOMIC DNA]</scope>
    <source>
        <strain evidence="12 13">DSM 24301</strain>
    </source>
</reference>
<dbReference type="InterPro" id="IPR044492">
    <property type="entry name" value="P_typ_ATPase_HD_dom"/>
</dbReference>
<evidence type="ECO:0000256" key="1">
    <source>
        <dbReference type="ARBA" id="ARBA00004651"/>
    </source>
</evidence>
<dbReference type="SUPFAM" id="SSF81653">
    <property type="entry name" value="Calcium ATPase, transduction domain A"/>
    <property type="match status" value="1"/>
</dbReference>
<keyword evidence="6" id="KW-0067">ATP-binding</keyword>
<keyword evidence="13" id="KW-1185">Reference proteome</keyword>
<dbReference type="SUPFAM" id="SSF56784">
    <property type="entry name" value="HAD-like"/>
    <property type="match status" value="1"/>
</dbReference>
<dbReference type="SUPFAM" id="SSF81665">
    <property type="entry name" value="Calcium ATPase, transmembrane domain M"/>
    <property type="match status" value="1"/>
</dbReference>
<evidence type="ECO:0000256" key="6">
    <source>
        <dbReference type="ARBA" id="ARBA00022840"/>
    </source>
</evidence>
<evidence type="ECO:0000313" key="12">
    <source>
        <dbReference type="EMBL" id="KRO18886.1"/>
    </source>
</evidence>
<dbReference type="Gene3D" id="2.70.150.10">
    <property type="entry name" value="Calcium-transporting ATPase, cytoplasmic transduction domain A"/>
    <property type="match status" value="1"/>
</dbReference>
<dbReference type="InterPro" id="IPR050510">
    <property type="entry name" value="Cation_transp_ATPase_P-type"/>
</dbReference>
<evidence type="ECO:0000256" key="9">
    <source>
        <dbReference type="ARBA" id="ARBA00023136"/>
    </source>
</evidence>
<accession>A0A0R2MZI0</accession>
<sequence length="945" mass="102149">MMGVLSIIKIMGKAGDIMANQPLTTDNAAQMALNDLDQQLGTTADGLTQEAAAKRLETVGPNTIQHSQKQSQLLRFLKNFTSLMALLLWVSGFVAMFAGMPELGIAIWAVNIINGCFSFWQEHAAQKATDSLRKMLPTYVNVIRDGKVTQIDADDLVPGDVFQIQAGNSIPADARITEAASLQVDESALTGESLPVFKQVAYEHDDGKFALKNIVFAGTIVTSGTATATALATGMQTEFGQIAKLTQSQKQTTSPLQRELNRLTQQLSLIAIGIGVAFFILAIFFVHYPVAKSFIFALGMVVAFIPEGLLPTVTLSLAQGTTRMAKKHALLKDLNSVETLGETTVICSDKTGTLTQNQMTVNHIWLPGQEYTVSGTGYVNNGHIQLNQKDFDISQDANLARLLDIALLNNDTKLETPKDNQATTKILGTPTEAGLNILTDKAGLDKVKALQATPRIAELPFDSDRKRMTTVQQLPEQQRMLYTKGALDGVIQICDQILDRGTVRPLTATDKAAIDAANKKYAADGLRSLAFAYRTEADSVTPDPATYSIKTAEQHMTFVGLAAMSDPPRPEIYAAVEQCHRANIRIIMVTGDSALTAKSIAVKIGLTSADAKVITGDQIDSMSDAELQQAVKGEVIFARVAPEHKFRIVSMCQANGDVVASTGDGVNDAPALKKADIGIAMGVTGTDVAKDAADMILTDDNFASIVAAIEEGRTVYSNIQKFLLYILNSNVPEAIPSVLFLFTRGLVPLPLTVMQILMVDLGTDMLPALGLGAEKSEPGIMDQPPRPRNAHLLSRSIIWKAFGLYGLTASLISSLAYFFVNMTYGWPANALAASGPVYREATTMTLAAIVFCQIAAAINCRTQLSSVFKIGIFSNRHIIWGIVFEVFLLTCLMYIPLLQGLFNTAPIGGVEWVILLCIPVPLILLEETRKYFVRRHVLKSATKGA</sequence>
<dbReference type="InterPro" id="IPR023214">
    <property type="entry name" value="HAD_sf"/>
</dbReference>
<evidence type="ECO:0000256" key="8">
    <source>
        <dbReference type="ARBA" id="ARBA00022989"/>
    </source>
</evidence>
<dbReference type="GO" id="GO:0016887">
    <property type="term" value="F:ATP hydrolysis activity"/>
    <property type="evidence" value="ECO:0007669"/>
    <property type="project" value="InterPro"/>
</dbReference>
<comment type="similarity">
    <text evidence="2">Belongs to the cation transport ATPase (P-type) (TC 3.A.3) family. Type IIA subfamily.</text>
</comment>
<dbReference type="PRINTS" id="PR00119">
    <property type="entry name" value="CATATPASE"/>
</dbReference>
<dbReference type="FunFam" id="3.40.50.1000:FF:000028">
    <property type="entry name" value="Calcium-transporting P-type ATPase, putative"/>
    <property type="match status" value="1"/>
</dbReference>
<dbReference type="STRING" id="1293598.IV56_GL000038"/>
<feature type="transmembrane region" description="Helical" evidence="10">
    <location>
        <begin position="904"/>
        <end position="925"/>
    </location>
</feature>
<dbReference type="PANTHER" id="PTHR43294:SF21">
    <property type="entry name" value="CATION TRANSPORTING ATPASE"/>
    <property type="match status" value="1"/>
</dbReference>
<keyword evidence="9 10" id="KW-0472">Membrane</keyword>
<feature type="transmembrane region" description="Helical" evidence="10">
    <location>
        <begin position="840"/>
        <end position="858"/>
    </location>
</feature>
<evidence type="ECO:0000256" key="5">
    <source>
        <dbReference type="ARBA" id="ARBA00022741"/>
    </source>
</evidence>
<dbReference type="Pfam" id="PF00122">
    <property type="entry name" value="E1-E2_ATPase"/>
    <property type="match status" value="1"/>
</dbReference>
<dbReference type="SFLD" id="SFLDS00003">
    <property type="entry name" value="Haloacid_Dehalogenase"/>
    <property type="match status" value="1"/>
</dbReference>
<dbReference type="Pfam" id="PF13246">
    <property type="entry name" value="Cation_ATPase"/>
    <property type="match status" value="1"/>
</dbReference>
<dbReference type="InterPro" id="IPR004014">
    <property type="entry name" value="ATPase_P-typ_cation-transptr_N"/>
</dbReference>
<dbReference type="PROSITE" id="PS00154">
    <property type="entry name" value="ATPASE_E1_E2"/>
    <property type="match status" value="1"/>
</dbReference>
<dbReference type="InterPro" id="IPR023298">
    <property type="entry name" value="ATPase_P-typ_TM_dom_sf"/>
</dbReference>
<evidence type="ECO:0000313" key="13">
    <source>
        <dbReference type="Proteomes" id="UP000050969"/>
    </source>
</evidence>
<dbReference type="InterPro" id="IPR008250">
    <property type="entry name" value="ATPase_P-typ_transduc_dom_A_sf"/>
</dbReference>
<evidence type="ECO:0000256" key="10">
    <source>
        <dbReference type="SAM" id="Phobius"/>
    </source>
</evidence>
<keyword evidence="5" id="KW-0547">Nucleotide-binding</keyword>
<dbReference type="PANTHER" id="PTHR43294">
    <property type="entry name" value="SODIUM/POTASSIUM-TRANSPORTING ATPASE SUBUNIT ALPHA"/>
    <property type="match status" value="1"/>
</dbReference>
<evidence type="ECO:0000256" key="7">
    <source>
        <dbReference type="ARBA" id="ARBA00022967"/>
    </source>
</evidence>
<comment type="subcellular location">
    <subcellularLocation>
        <location evidence="1">Cell membrane</location>
        <topology evidence="1">Multi-pass membrane protein</topology>
    </subcellularLocation>
</comment>
<dbReference type="SUPFAM" id="SSF81660">
    <property type="entry name" value="Metal cation-transporting ATPase, ATP-binding domain N"/>
    <property type="match status" value="1"/>
</dbReference>
<dbReference type="Gene3D" id="3.40.1110.10">
    <property type="entry name" value="Calcium-transporting ATPase, cytoplasmic domain N"/>
    <property type="match status" value="1"/>
</dbReference>
<dbReference type="Gene3D" id="3.40.50.1000">
    <property type="entry name" value="HAD superfamily/HAD-like"/>
    <property type="match status" value="1"/>
</dbReference>
<feature type="transmembrane region" description="Helical" evidence="10">
    <location>
        <begin position="878"/>
        <end position="898"/>
    </location>
</feature>
<dbReference type="SMART" id="SM00831">
    <property type="entry name" value="Cation_ATPase_N"/>
    <property type="match status" value="1"/>
</dbReference>
<evidence type="ECO:0000256" key="4">
    <source>
        <dbReference type="ARBA" id="ARBA00022692"/>
    </source>
</evidence>
<dbReference type="InterPro" id="IPR006068">
    <property type="entry name" value="ATPase_P-typ_cation-transptr_C"/>
</dbReference>
<dbReference type="Pfam" id="PF00689">
    <property type="entry name" value="Cation_ATPase_C"/>
    <property type="match status" value="1"/>
</dbReference>
<feature type="transmembrane region" description="Helical" evidence="10">
    <location>
        <begin position="76"/>
        <end position="97"/>
    </location>
</feature>
<dbReference type="SFLD" id="SFLDF00027">
    <property type="entry name" value="p-type_atpase"/>
    <property type="match status" value="1"/>
</dbReference>
<keyword evidence="7" id="KW-1278">Translocase</keyword>
<dbReference type="Proteomes" id="UP000050969">
    <property type="component" value="Unassembled WGS sequence"/>
</dbReference>
<name>A0A0R2MZI0_9LACO</name>
<gene>
    <name evidence="12" type="ORF">IV56_GL000038</name>
</gene>
<dbReference type="PATRIC" id="fig|1293598.4.peg.38"/>
<dbReference type="AlphaFoldDB" id="A0A0R2MZI0"/>
<feature type="transmembrane region" description="Helical" evidence="10">
    <location>
        <begin position="797"/>
        <end position="820"/>
    </location>
</feature>
<dbReference type="PRINTS" id="PR00121">
    <property type="entry name" value="NAKATPASE"/>
</dbReference>
<organism evidence="12 13">
    <name type="scientific">Lacticaseibacillus saniviri JCM 17471 = DSM 24301</name>
    <dbReference type="NCBI Taxonomy" id="1293598"/>
    <lineage>
        <taxon>Bacteria</taxon>
        <taxon>Bacillati</taxon>
        <taxon>Bacillota</taxon>
        <taxon>Bacilli</taxon>
        <taxon>Lactobacillales</taxon>
        <taxon>Lactobacillaceae</taxon>
        <taxon>Lacticaseibacillus</taxon>
    </lineage>
</organism>
<dbReference type="InterPro" id="IPR059000">
    <property type="entry name" value="ATPase_P-type_domA"/>
</dbReference>
<dbReference type="InterPro" id="IPR018303">
    <property type="entry name" value="ATPase_P-typ_P_site"/>
</dbReference>
<evidence type="ECO:0000256" key="3">
    <source>
        <dbReference type="ARBA" id="ARBA00022475"/>
    </source>
</evidence>
<proteinExistence type="inferred from homology"/>
<dbReference type="SFLD" id="SFLDG00002">
    <property type="entry name" value="C1.7:_P-type_atpase_like"/>
    <property type="match status" value="1"/>
</dbReference>
<dbReference type="Pfam" id="PF08282">
    <property type="entry name" value="Hydrolase_3"/>
    <property type="match status" value="1"/>
</dbReference>
<evidence type="ECO:0000259" key="11">
    <source>
        <dbReference type="SMART" id="SM00831"/>
    </source>
</evidence>
<dbReference type="InterPro" id="IPR036412">
    <property type="entry name" value="HAD-like_sf"/>
</dbReference>
<evidence type="ECO:0000256" key="2">
    <source>
        <dbReference type="ARBA" id="ARBA00005675"/>
    </source>
</evidence>
<feature type="transmembrane region" description="Helical" evidence="10">
    <location>
        <begin position="294"/>
        <end position="318"/>
    </location>
</feature>
<dbReference type="Pfam" id="PF00690">
    <property type="entry name" value="Cation_ATPase_N"/>
    <property type="match status" value="1"/>
</dbReference>
<feature type="transmembrane region" description="Helical" evidence="10">
    <location>
        <begin position="267"/>
        <end position="288"/>
    </location>
</feature>
<comment type="caution">
    <text evidence="12">The sequence shown here is derived from an EMBL/GenBank/DDBJ whole genome shotgun (WGS) entry which is preliminary data.</text>
</comment>
<dbReference type="InterPro" id="IPR001757">
    <property type="entry name" value="P_typ_ATPase"/>
</dbReference>
<protein>
    <recommendedName>
        <fullName evidence="11">Cation-transporting P-type ATPase N-terminal domain-containing protein</fullName>
    </recommendedName>
</protein>
<dbReference type="GO" id="GO:1902600">
    <property type="term" value="P:proton transmembrane transport"/>
    <property type="evidence" value="ECO:0007669"/>
    <property type="project" value="TreeGrafter"/>
</dbReference>
<dbReference type="GO" id="GO:0005524">
    <property type="term" value="F:ATP binding"/>
    <property type="evidence" value="ECO:0007669"/>
    <property type="project" value="UniProtKB-KW"/>
</dbReference>
<dbReference type="InterPro" id="IPR023299">
    <property type="entry name" value="ATPase_P-typ_cyto_dom_N"/>
</dbReference>
<keyword evidence="4 10" id="KW-0812">Transmembrane</keyword>
<dbReference type="EMBL" id="JQCE01000001">
    <property type="protein sequence ID" value="KRO18886.1"/>
    <property type="molecule type" value="Genomic_DNA"/>
</dbReference>
<dbReference type="Gene3D" id="1.20.1110.10">
    <property type="entry name" value="Calcium-transporting ATPase, transmembrane domain"/>
    <property type="match status" value="1"/>
</dbReference>
<keyword evidence="3" id="KW-1003">Cell membrane</keyword>
<feature type="domain" description="Cation-transporting P-type ATPase N-terminal" evidence="11">
    <location>
        <begin position="27"/>
        <end position="100"/>
    </location>
</feature>
<dbReference type="GO" id="GO:0019829">
    <property type="term" value="F:ATPase-coupled monoatomic cation transmembrane transporter activity"/>
    <property type="evidence" value="ECO:0007669"/>
    <property type="project" value="TreeGrafter"/>
</dbReference>